<dbReference type="Gene3D" id="3.40.50.1440">
    <property type="entry name" value="Tubulin/FtsZ, GTPase domain"/>
    <property type="match status" value="1"/>
</dbReference>
<dbReference type="Pfam" id="PF12327">
    <property type="entry name" value="FtsZ_C"/>
    <property type="match status" value="1"/>
</dbReference>
<dbReference type="InterPro" id="IPR000158">
    <property type="entry name" value="Cell_div_FtsZ"/>
</dbReference>
<dbReference type="AlphaFoldDB" id="A0A1G2FYH2"/>
<comment type="similarity">
    <text evidence="1 4 6">Belongs to the FtsZ family.</text>
</comment>
<dbReference type="Pfam" id="PF00091">
    <property type="entry name" value="Tubulin"/>
    <property type="match status" value="1"/>
</dbReference>
<dbReference type="GO" id="GO:0032153">
    <property type="term" value="C:cell division site"/>
    <property type="evidence" value="ECO:0007669"/>
    <property type="project" value="UniProtKB-UniRule"/>
</dbReference>
<protein>
    <recommendedName>
        <fullName evidence="4 5">Cell division protein FtsZ</fullName>
    </recommendedName>
</protein>
<evidence type="ECO:0000256" key="2">
    <source>
        <dbReference type="ARBA" id="ARBA00022741"/>
    </source>
</evidence>
<evidence type="ECO:0000313" key="10">
    <source>
        <dbReference type="EMBL" id="OGZ43115.1"/>
    </source>
</evidence>
<feature type="domain" description="Tubulin/FtsZ 2-layer sandwich" evidence="9">
    <location>
        <begin position="207"/>
        <end position="325"/>
    </location>
</feature>
<dbReference type="NCBIfam" id="TIGR00065">
    <property type="entry name" value="ftsZ"/>
    <property type="match status" value="1"/>
</dbReference>
<dbReference type="PROSITE" id="PS01135">
    <property type="entry name" value="FTSZ_2"/>
    <property type="match status" value="1"/>
</dbReference>
<comment type="function">
    <text evidence="4 6">Essential cell division protein that forms a contractile ring structure (Z ring) at the future cell division site. The regulation of the ring assembly controls the timing and the location of cell division. One of the functions of the FtsZ ring is to recruit other cell division proteins to the septum to produce a new cell wall between the dividing cells. Binds GTP and shows GTPase activity.</text>
</comment>
<dbReference type="InterPro" id="IPR036525">
    <property type="entry name" value="Tubulin/FtsZ_GTPase_sf"/>
</dbReference>
<dbReference type="PRINTS" id="PR00423">
    <property type="entry name" value="CELLDVISFTSZ"/>
</dbReference>
<evidence type="ECO:0000259" key="9">
    <source>
        <dbReference type="SMART" id="SM00865"/>
    </source>
</evidence>
<feature type="compositionally biased region" description="Basic and acidic residues" evidence="7">
    <location>
        <begin position="349"/>
        <end position="360"/>
    </location>
</feature>
<dbReference type="InterPro" id="IPR008280">
    <property type="entry name" value="Tub_FtsZ_C"/>
</dbReference>
<evidence type="ECO:0000259" key="8">
    <source>
        <dbReference type="SMART" id="SM00864"/>
    </source>
</evidence>
<keyword evidence="4 6" id="KW-0132">Cell division</keyword>
<dbReference type="InterPro" id="IPR018316">
    <property type="entry name" value="Tubulin/FtsZ_2-layer-sand-dom"/>
</dbReference>
<dbReference type="HAMAP" id="MF_00909">
    <property type="entry name" value="FtsZ"/>
    <property type="match status" value="1"/>
</dbReference>
<evidence type="ECO:0000256" key="7">
    <source>
        <dbReference type="SAM" id="MobiDB-lite"/>
    </source>
</evidence>
<keyword evidence="4" id="KW-0963">Cytoplasm</keyword>
<comment type="subunit">
    <text evidence="4">Homodimer. Polymerizes to form a dynamic ring structure in a strictly GTP-dependent manner. Interacts directly with several other division proteins.</text>
</comment>
<dbReference type="PANTHER" id="PTHR30314:SF3">
    <property type="entry name" value="MITOCHONDRIAL DIVISION PROTEIN FSZA"/>
    <property type="match status" value="1"/>
</dbReference>
<sequence length="374" mass="39776">MPHIKPDIESFARIKVVGVGGSGTNTVDHMIRSKVRGVEFIAVNTDAQDLHNALAKRKVFIGKNITKGLGSGMNPELGREAAEESRAELTESLKGADMVFIACGFGGGTGTGAAPIIANIVKETGALAVAVVTKPFSFEGSERARIAEEGLMQLVGAVDAMIVIPNDRLFEIIEKQTLFLEAFAMCNEVLRQAVEGISDLITVPGIINVDFADVRAIMQNAGSALMGIGSASGERRAVEAAERAIRSPLLDMSINGAQGVLFSIAGGPDLTMWEINEAARIITGPVSKDAKVIFGAMRDEKLRKGEIKVTVIATGFSGVTSESAVAGSSINLFSGSTLPTPKTYTTKQMNHEKTDEKREEGEWDAVPAFLRRKK</sequence>
<dbReference type="SUPFAM" id="SSF55307">
    <property type="entry name" value="Tubulin C-terminal domain-like"/>
    <property type="match status" value="1"/>
</dbReference>
<dbReference type="EMBL" id="MHNI01000011">
    <property type="protein sequence ID" value="OGZ43115.1"/>
    <property type="molecule type" value="Genomic_DNA"/>
</dbReference>
<organism evidence="10 11">
    <name type="scientific">Candidatus Ryanbacteria bacterium RIFCSPHIGHO2_01_45_13</name>
    <dbReference type="NCBI Taxonomy" id="1802112"/>
    <lineage>
        <taxon>Bacteria</taxon>
        <taxon>Candidatus Ryaniibacteriota</taxon>
    </lineage>
</organism>
<dbReference type="GO" id="GO:0003924">
    <property type="term" value="F:GTPase activity"/>
    <property type="evidence" value="ECO:0007669"/>
    <property type="project" value="UniProtKB-UniRule"/>
</dbReference>
<feature type="binding site" evidence="4">
    <location>
        <position position="139"/>
    </location>
    <ligand>
        <name>GTP</name>
        <dbReference type="ChEBI" id="CHEBI:37565"/>
    </ligand>
</feature>
<dbReference type="Proteomes" id="UP000176700">
    <property type="component" value="Unassembled WGS sequence"/>
</dbReference>
<feature type="binding site" evidence="4">
    <location>
        <position position="143"/>
    </location>
    <ligand>
        <name>GTP</name>
        <dbReference type="ChEBI" id="CHEBI:37565"/>
    </ligand>
</feature>
<comment type="subcellular location">
    <subcellularLocation>
        <location evidence="4">Cytoplasm</location>
    </subcellularLocation>
    <text evidence="4">Assembles at midcell at the inner surface of the cytoplasmic membrane.</text>
</comment>
<keyword evidence="2 4" id="KW-0547">Nucleotide-binding</keyword>
<evidence type="ECO:0000313" key="11">
    <source>
        <dbReference type="Proteomes" id="UP000176700"/>
    </source>
</evidence>
<dbReference type="PANTHER" id="PTHR30314">
    <property type="entry name" value="CELL DIVISION PROTEIN FTSZ-RELATED"/>
    <property type="match status" value="1"/>
</dbReference>
<feature type="domain" description="Tubulin/FtsZ GTPase" evidence="8">
    <location>
        <begin position="13"/>
        <end position="205"/>
    </location>
</feature>
<evidence type="ECO:0000256" key="5">
    <source>
        <dbReference type="NCBIfam" id="TIGR00065"/>
    </source>
</evidence>
<dbReference type="InterPro" id="IPR045061">
    <property type="entry name" value="FtsZ/CetZ"/>
</dbReference>
<evidence type="ECO:0000256" key="1">
    <source>
        <dbReference type="ARBA" id="ARBA00009690"/>
    </source>
</evidence>
<keyword evidence="4 6" id="KW-0717">Septation</keyword>
<dbReference type="SMART" id="SM00864">
    <property type="entry name" value="Tubulin"/>
    <property type="match status" value="1"/>
</dbReference>
<dbReference type="GO" id="GO:0051258">
    <property type="term" value="P:protein polymerization"/>
    <property type="evidence" value="ECO:0007669"/>
    <property type="project" value="UniProtKB-UniRule"/>
</dbReference>
<dbReference type="InterPro" id="IPR037103">
    <property type="entry name" value="Tubulin/FtsZ-like_C"/>
</dbReference>
<comment type="caution">
    <text evidence="10">The sequence shown here is derived from an EMBL/GenBank/DDBJ whole genome shotgun (WGS) entry which is preliminary data.</text>
</comment>
<dbReference type="FunFam" id="3.40.50.1440:FF:000001">
    <property type="entry name" value="Cell division protein FtsZ"/>
    <property type="match status" value="1"/>
</dbReference>
<dbReference type="SUPFAM" id="SSF52490">
    <property type="entry name" value="Tubulin nucleotide-binding domain-like"/>
    <property type="match status" value="1"/>
</dbReference>
<feature type="binding site" evidence="4">
    <location>
        <position position="187"/>
    </location>
    <ligand>
        <name>GTP</name>
        <dbReference type="ChEBI" id="CHEBI:37565"/>
    </ligand>
</feature>
<gene>
    <name evidence="4" type="primary">ftsZ</name>
    <name evidence="10" type="ORF">A2W41_00265</name>
</gene>
<name>A0A1G2FYH2_9BACT</name>
<dbReference type="GO" id="GO:0005525">
    <property type="term" value="F:GTP binding"/>
    <property type="evidence" value="ECO:0007669"/>
    <property type="project" value="UniProtKB-UniRule"/>
</dbReference>
<dbReference type="Gene3D" id="3.30.1330.20">
    <property type="entry name" value="Tubulin/FtsZ, C-terminal domain"/>
    <property type="match status" value="1"/>
</dbReference>
<comment type="caution">
    <text evidence="4">Lacks conserved residue(s) required for the propagation of feature annotation.</text>
</comment>
<evidence type="ECO:0000256" key="3">
    <source>
        <dbReference type="ARBA" id="ARBA00023134"/>
    </source>
</evidence>
<dbReference type="GO" id="GO:0000917">
    <property type="term" value="P:division septum assembly"/>
    <property type="evidence" value="ECO:0007669"/>
    <property type="project" value="UniProtKB-KW"/>
</dbReference>
<dbReference type="CDD" id="cd02201">
    <property type="entry name" value="FtsZ_type1"/>
    <property type="match status" value="1"/>
</dbReference>
<feature type="region of interest" description="Disordered" evidence="7">
    <location>
        <begin position="341"/>
        <end position="374"/>
    </location>
</feature>
<keyword evidence="3 4" id="KW-0342">GTP-binding</keyword>
<dbReference type="InterPro" id="IPR020805">
    <property type="entry name" value="Cell_div_FtsZ_CS"/>
</dbReference>
<feature type="binding site" evidence="4">
    <location>
        <begin position="108"/>
        <end position="110"/>
    </location>
    <ligand>
        <name>GTP</name>
        <dbReference type="ChEBI" id="CHEBI:37565"/>
    </ligand>
</feature>
<dbReference type="GO" id="GO:0005737">
    <property type="term" value="C:cytoplasm"/>
    <property type="evidence" value="ECO:0007669"/>
    <property type="project" value="UniProtKB-SubCell"/>
</dbReference>
<dbReference type="InterPro" id="IPR003008">
    <property type="entry name" value="Tubulin_FtsZ_GTPase"/>
</dbReference>
<dbReference type="GO" id="GO:0043093">
    <property type="term" value="P:FtsZ-dependent cytokinesis"/>
    <property type="evidence" value="ECO:0007669"/>
    <property type="project" value="UniProtKB-UniRule"/>
</dbReference>
<dbReference type="SMART" id="SM00865">
    <property type="entry name" value="Tubulin_C"/>
    <property type="match status" value="1"/>
</dbReference>
<evidence type="ECO:0000256" key="4">
    <source>
        <dbReference type="HAMAP-Rule" id="MF_00909"/>
    </source>
</evidence>
<accession>A0A1G2FYH2</accession>
<dbReference type="InterPro" id="IPR024757">
    <property type="entry name" value="FtsZ_C"/>
</dbReference>
<proteinExistence type="inferred from homology"/>
<reference evidence="10 11" key="1">
    <citation type="journal article" date="2016" name="Nat. Commun.">
        <title>Thousands of microbial genomes shed light on interconnected biogeochemical processes in an aquifer system.</title>
        <authorList>
            <person name="Anantharaman K."/>
            <person name="Brown C.T."/>
            <person name="Hug L.A."/>
            <person name="Sharon I."/>
            <person name="Castelle C.J."/>
            <person name="Probst A.J."/>
            <person name="Thomas B.C."/>
            <person name="Singh A."/>
            <person name="Wilkins M.J."/>
            <person name="Karaoz U."/>
            <person name="Brodie E.L."/>
            <person name="Williams K.H."/>
            <person name="Hubbard S.S."/>
            <person name="Banfield J.F."/>
        </authorList>
    </citation>
    <scope>NUCLEOTIDE SEQUENCE [LARGE SCALE GENOMIC DNA]</scope>
</reference>
<evidence type="ECO:0000256" key="6">
    <source>
        <dbReference type="RuleBase" id="RU000631"/>
    </source>
</evidence>
<keyword evidence="4 6" id="KW-0131">Cell cycle</keyword>